<dbReference type="Proteomes" id="UP000683360">
    <property type="component" value="Unassembled WGS sequence"/>
</dbReference>
<comment type="caution">
    <text evidence="8">The sequence shown here is derived from an EMBL/GenBank/DDBJ whole genome shotgun (WGS) entry which is preliminary data.</text>
</comment>
<dbReference type="InterPro" id="IPR043502">
    <property type="entry name" value="DNA/RNA_pol_sf"/>
</dbReference>
<evidence type="ECO:0000256" key="4">
    <source>
        <dbReference type="ARBA" id="ARBA00022759"/>
    </source>
</evidence>
<sequence length="807" mass="92201">MDRNRINIQILDVKTNGLVDHVDTGAAVSCISYDLVIKFENKVRLDRADIPNIYGVGGEKHKVKGKVMLPLNFKGLIIDYSFLVIEDLQHPLILGDDFLLANKANIHYPTRTLYLHEGTVQVALINTQVGNARMAKTITIPGSNMCELPVIIPKKYLNKPVILEPVSYLEKSQLMGACCLVQAIRSNSAYVKMQIINPNRDPVTIPRNQVVAMVSHVDIKTLQNLSDVEKQNINTNSVSNLETKQREKIKEKSKLDFDLSSAELTDIEKQKLKKFLDNNRNVFATDLSELGQTNIYQHEIQTTHEIPVRTPPYRTTPVMKEEIQKQVDKLLENNIIKPSTSPYNSSVVLVKKKDNTFRFTIDFRKVNAISKAMFYPLPNLNDVFDTIGAVKPKIWSSLDMAQGYWQIELHPNSRHKSAFVTHNGVYEWNRMPNGLKNSSFTFQMVMSQILQGLNWKNVLVYVDDILIFSENFEEHLTHLNQVFDRLRKANLTLKPSKCHFGVSKVKYLGHILSKNGIQVDEAKIKLVKEHPIPKTQQHVRQFLGLCNYYRKFVKNYSKIAVPMNALLQKDKPFLWTAECQKSFETLQNALTTAPILAFPDLSKSFTLTCDASGSAIGYILGQVDENKRERVISYGGRALKNEEKNWTISEKECLAVLEGIKQHKDFDFEIIYKEGKNNQNADAISRIPYPPQSPKLKDTNEQDNNDLGENPYPIINSMSQKCSQNENQKISDGFIEMRFEYGHDDPIVASIVENKLDNLSDVAKLQRECPELTDIITFLENGTLPKDEKKAKTVYFDKDNHRSRLRR</sequence>
<dbReference type="CDD" id="cd01647">
    <property type="entry name" value="RT_LTR"/>
    <property type="match status" value="1"/>
</dbReference>
<dbReference type="Gene3D" id="3.30.70.270">
    <property type="match status" value="2"/>
</dbReference>
<evidence type="ECO:0000256" key="3">
    <source>
        <dbReference type="ARBA" id="ARBA00022722"/>
    </source>
</evidence>
<keyword evidence="9" id="KW-1185">Reference proteome</keyword>
<proteinExistence type="predicted"/>
<dbReference type="InterPro" id="IPR043128">
    <property type="entry name" value="Rev_trsase/Diguanyl_cyclase"/>
</dbReference>
<dbReference type="EMBL" id="CAJPWZ010002732">
    <property type="protein sequence ID" value="CAG2244358.1"/>
    <property type="molecule type" value="Genomic_DNA"/>
</dbReference>
<dbReference type="SUPFAM" id="SSF56672">
    <property type="entry name" value="DNA/RNA polymerases"/>
    <property type="match status" value="1"/>
</dbReference>
<dbReference type="SUPFAM" id="SSF50630">
    <property type="entry name" value="Acid proteases"/>
    <property type="match status" value="1"/>
</dbReference>
<evidence type="ECO:0000256" key="2">
    <source>
        <dbReference type="ARBA" id="ARBA00022695"/>
    </source>
</evidence>
<dbReference type="PANTHER" id="PTHR37984:SF5">
    <property type="entry name" value="PROTEIN NYNRIN-LIKE"/>
    <property type="match status" value="1"/>
</dbReference>
<keyword evidence="2" id="KW-0548">Nucleotidyltransferase</keyword>
<dbReference type="InterPro" id="IPR050951">
    <property type="entry name" value="Retrovirus_Pol_polyprotein"/>
</dbReference>
<dbReference type="Gene3D" id="3.10.10.10">
    <property type="entry name" value="HIV Type 1 Reverse Transcriptase, subunit A, domain 1"/>
    <property type="match status" value="1"/>
</dbReference>
<keyword evidence="4" id="KW-0378">Hydrolase</keyword>
<keyword evidence="1" id="KW-0808">Transferase</keyword>
<dbReference type="InterPro" id="IPR041577">
    <property type="entry name" value="RT_RNaseH_2"/>
</dbReference>
<organism evidence="8 9">
    <name type="scientific">Mytilus edulis</name>
    <name type="common">Blue mussel</name>
    <dbReference type="NCBI Taxonomy" id="6550"/>
    <lineage>
        <taxon>Eukaryota</taxon>
        <taxon>Metazoa</taxon>
        <taxon>Spiralia</taxon>
        <taxon>Lophotrochozoa</taxon>
        <taxon>Mollusca</taxon>
        <taxon>Bivalvia</taxon>
        <taxon>Autobranchia</taxon>
        <taxon>Pteriomorphia</taxon>
        <taxon>Mytilida</taxon>
        <taxon>Mytiloidea</taxon>
        <taxon>Mytilidae</taxon>
        <taxon>Mytilinae</taxon>
        <taxon>Mytilus</taxon>
    </lineage>
</organism>
<evidence type="ECO:0000313" key="9">
    <source>
        <dbReference type="Proteomes" id="UP000683360"/>
    </source>
</evidence>
<dbReference type="FunFam" id="3.30.70.270:FF:000020">
    <property type="entry name" value="Transposon Tf2-6 polyprotein-like Protein"/>
    <property type="match status" value="1"/>
</dbReference>
<dbReference type="CDD" id="cd00303">
    <property type="entry name" value="retropepsin_like"/>
    <property type="match status" value="1"/>
</dbReference>
<dbReference type="AlphaFoldDB" id="A0A8S3UDL6"/>
<evidence type="ECO:0000259" key="7">
    <source>
        <dbReference type="PROSITE" id="PS50878"/>
    </source>
</evidence>
<dbReference type="GO" id="GO:0016779">
    <property type="term" value="F:nucleotidyltransferase activity"/>
    <property type="evidence" value="ECO:0007669"/>
    <property type="project" value="UniProtKB-KW"/>
</dbReference>
<keyword evidence="4" id="KW-0255">Endonuclease</keyword>
<dbReference type="Gene3D" id="2.40.70.10">
    <property type="entry name" value="Acid Proteases"/>
    <property type="match status" value="1"/>
</dbReference>
<feature type="region of interest" description="Disordered" evidence="6">
    <location>
        <begin position="682"/>
        <end position="706"/>
    </location>
</feature>
<dbReference type="GO" id="GO:0004519">
    <property type="term" value="F:endonuclease activity"/>
    <property type="evidence" value="ECO:0007669"/>
    <property type="project" value="UniProtKB-KW"/>
</dbReference>
<dbReference type="PROSITE" id="PS50878">
    <property type="entry name" value="RT_POL"/>
    <property type="match status" value="1"/>
</dbReference>
<protein>
    <recommendedName>
        <fullName evidence="7">Reverse transcriptase domain-containing protein</fullName>
    </recommendedName>
</protein>
<accession>A0A8S3UDL6</accession>
<gene>
    <name evidence="8" type="ORF">MEDL_56421</name>
</gene>
<dbReference type="Pfam" id="PF17919">
    <property type="entry name" value="RT_RNaseH_2"/>
    <property type="match status" value="1"/>
</dbReference>
<dbReference type="OrthoDB" id="9630706at2759"/>
<feature type="domain" description="Reverse transcriptase" evidence="7">
    <location>
        <begin position="331"/>
        <end position="512"/>
    </location>
</feature>
<reference evidence="8" key="1">
    <citation type="submission" date="2021-03" db="EMBL/GenBank/DDBJ databases">
        <authorList>
            <person name="Bekaert M."/>
        </authorList>
    </citation>
    <scope>NUCLEOTIDE SEQUENCE</scope>
</reference>
<evidence type="ECO:0000256" key="1">
    <source>
        <dbReference type="ARBA" id="ARBA00022679"/>
    </source>
</evidence>
<evidence type="ECO:0000256" key="6">
    <source>
        <dbReference type="SAM" id="MobiDB-lite"/>
    </source>
</evidence>
<evidence type="ECO:0000313" key="8">
    <source>
        <dbReference type="EMBL" id="CAG2244358.1"/>
    </source>
</evidence>
<evidence type="ECO:0000256" key="5">
    <source>
        <dbReference type="ARBA" id="ARBA00023268"/>
    </source>
</evidence>
<name>A0A8S3UDL6_MYTED</name>
<dbReference type="Pfam" id="PF00078">
    <property type="entry name" value="RVT_1"/>
    <property type="match status" value="1"/>
</dbReference>
<keyword evidence="5" id="KW-0511">Multifunctional enzyme</keyword>
<dbReference type="InterPro" id="IPR000477">
    <property type="entry name" value="RT_dom"/>
</dbReference>
<dbReference type="PANTHER" id="PTHR37984">
    <property type="entry name" value="PROTEIN CBG26694"/>
    <property type="match status" value="1"/>
</dbReference>
<keyword evidence="3" id="KW-0540">Nuclease</keyword>
<dbReference type="InterPro" id="IPR021109">
    <property type="entry name" value="Peptidase_aspartic_dom_sf"/>
</dbReference>